<sequence>MFRLCYSSYTCQDYIQDHIWKNNNA</sequence>
<proteinExistence type="predicted"/>
<dbReference type="Proteomes" id="UP000422736">
    <property type="component" value="Chromosome 6"/>
</dbReference>
<accession>A0ABX6EZW4</accession>
<name>A0ABX6EZW4_KLUMA</name>
<organism evidence="1 2">
    <name type="scientific">Kluyveromyces marxianus</name>
    <name type="common">Yeast</name>
    <name type="synonym">Candida kefyr</name>
    <dbReference type="NCBI Taxonomy" id="4911"/>
    <lineage>
        <taxon>Eukaryota</taxon>
        <taxon>Fungi</taxon>
        <taxon>Dikarya</taxon>
        <taxon>Ascomycota</taxon>
        <taxon>Saccharomycotina</taxon>
        <taxon>Saccharomycetes</taxon>
        <taxon>Saccharomycetales</taxon>
        <taxon>Saccharomycetaceae</taxon>
        <taxon>Kluyveromyces</taxon>
    </lineage>
</organism>
<keyword evidence="2" id="KW-1185">Reference proteome</keyword>
<protein>
    <submittedName>
        <fullName evidence="1">Protein YOR302W</fullName>
    </submittedName>
</protein>
<dbReference type="Pfam" id="PF08252">
    <property type="entry name" value="Leader_CPA1"/>
    <property type="match status" value="1"/>
</dbReference>
<dbReference type="EMBL" id="CP015059">
    <property type="protein sequence ID" value="QGN17277.1"/>
    <property type="molecule type" value="Genomic_DNA"/>
</dbReference>
<gene>
    <name evidence="1" type="ORF">FIM1_4008</name>
</gene>
<dbReference type="InterPro" id="IPR013203">
    <property type="entry name" value="Leader_Arg2_CPA1"/>
</dbReference>
<evidence type="ECO:0000313" key="1">
    <source>
        <dbReference type="EMBL" id="QGN17277.1"/>
    </source>
</evidence>
<reference evidence="1 2" key="1">
    <citation type="submission" date="2016-03" db="EMBL/GenBank/DDBJ databases">
        <title>How can Kluyveromyces marxianus grow so fast - potential evolutionary course in Saccharomyces Complex revealed by comparative genomics.</title>
        <authorList>
            <person name="Mo W."/>
            <person name="Lu W."/>
            <person name="Yang X."/>
            <person name="Qi J."/>
            <person name="Lv H."/>
        </authorList>
    </citation>
    <scope>NUCLEOTIDE SEQUENCE [LARGE SCALE GENOMIC DNA]</scope>
    <source>
        <strain evidence="1 2">FIM1</strain>
    </source>
</reference>
<evidence type="ECO:0000313" key="2">
    <source>
        <dbReference type="Proteomes" id="UP000422736"/>
    </source>
</evidence>